<evidence type="ECO:0000256" key="1">
    <source>
        <dbReference type="SAM" id="MobiDB-lite"/>
    </source>
</evidence>
<name>L9JHL2_TUPCH</name>
<evidence type="ECO:0000313" key="3">
    <source>
        <dbReference type="Proteomes" id="UP000011518"/>
    </source>
</evidence>
<protein>
    <submittedName>
        <fullName evidence="2">Uncharacterized protein</fullName>
    </submittedName>
</protein>
<feature type="region of interest" description="Disordered" evidence="1">
    <location>
        <begin position="117"/>
        <end position="138"/>
    </location>
</feature>
<reference evidence="3" key="1">
    <citation type="submission" date="2012-07" db="EMBL/GenBank/DDBJ databases">
        <title>Genome of the Chinese tree shrew, a rising model animal genetically related to primates.</title>
        <authorList>
            <person name="Zhang G."/>
            <person name="Fan Y."/>
            <person name="Yao Y."/>
            <person name="Huang Z."/>
        </authorList>
    </citation>
    <scope>NUCLEOTIDE SEQUENCE [LARGE SCALE GENOMIC DNA]</scope>
</reference>
<dbReference type="AlphaFoldDB" id="L9JHL2"/>
<evidence type="ECO:0000313" key="2">
    <source>
        <dbReference type="EMBL" id="ELW48562.1"/>
    </source>
</evidence>
<keyword evidence="3" id="KW-1185">Reference proteome</keyword>
<reference evidence="3" key="2">
    <citation type="journal article" date="2013" name="Nat. Commun.">
        <title>Genome of the Chinese tree shrew.</title>
        <authorList>
            <person name="Fan Y."/>
            <person name="Huang Z.Y."/>
            <person name="Cao C.C."/>
            <person name="Chen C.S."/>
            <person name="Chen Y.X."/>
            <person name="Fan D.D."/>
            <person name="He J."/>
            <person name="Hou H.L."/>
            <person name="Hu L."/>
            <person name="Hu X.T."/>
            <person name="Jiang X.T."/>
            <person name="Lai R."/>
            <person name="Lang Y.S."/>
            <person name="Liang B."/>
            <person name="Liao S.G."/>
            <person name="Mu D."/>
            <person name="Ma Y.Y."/>
            <person name="Niu Y.Y."/>
            <person name="Sun X.Q."/>
            <person name="Xia J.Q."/>
            <person name="Xiao J."/>
            <person name="Xiong Z.Q."/>
            <person name="Xu L."/>
            <person name="Yang L."/>
            <person name="Zhang Y."/>
            <person name="Zhao W."/>
            <person name="Zhao X.D."/>
            <person name="Zheng Y.T."/>
            <person name="Zhou J.M."/>
            <person name="Zhu Y.B."/>
            <person name="Zhang G.J."/>
            <person name="Wang J."/>
            <person name="Yao Y.G."/>
        </authorList>
    </citation>
    <scope>NUCLEOTIDE SEQUENCE [LARGE SCALE GENOMIC DNA]</scope>
</reference>
<organism evidence="2 3">
    <name type="scientific">Tupaia chinensis</name>
    <name type="common">Chinese tree shrew</name>
    <name type="synonym">Tupaia belangeri chinensis</name>
    <dbReference type="NCBI Taxonomy" id="246437"/>
    <lineage>
        <taxon>Eukaryota</taxon>
        <taxon>Metazoa</taxon>
        <taxon>Chordata</taxon>
        <taxon>Craniata</taxon>
        <taxon>Vertebrata</taxon>
        <taxon>Euteleostomi</taxon>
        <taxon>Mammalia</taxon>
        <taxon>Eutheria</taxon>
        <taxon>Euarchontoglires</taxon>
        <taxon>Scandentia</taxon>
        <taxon>Tupaiidae</taxon>
        <taxon>Tupaia</taxon>
    </lineage>
</organism>
<accession>L9JHL2</accession>
<dbReference type="EMBL" id="KB321035">
    <property type="protein sequence ID" value="ELW48562.1"/>
    <property type="molecule type" value="Genomic_DNA"/>
</dbReference>
<proteinExistence type="predicted"/>
<dbReference type="Proteomes" id="UP000011518">
    <property type="component" value="Unassembled WGS sequence"/>
</dbReference>
<gene>
    <name evidence="2" type="ORF">TREES_T100018017</name>
</gene>
<sequence length="138" mass="15724">MNLGFLDSDQGFTVIRNADSKGYYVGSRRQQVWLQEWTQSTASTGVHCICQKRRPEQVLLHSSVKRTDAPDCPLDIVHLLSEALFAKQMMPDLSYILTKAMGVFTIQNTVLYDFEEFHGPKNPESSRKDSKEGKEQEP</sequence>
<dbReference type="InParanoid" id="L9JHL2"/>